<evidence type="ECO:0000256" key="1">
    <source>
        <dbReference type="SAM" id="MobiDB-lite"/>
    </source>
</evidence>
<dbReference type="Proteomes" id="UP000772434">
    <property type="component" value="Unassembled WGS sequence"/>
</dbReference>
<dbReference type="EMBL" id="JADNRY010000258">
    <property type="protein sequence ID" value="KAF9060138.1"/>
    <property type="molecule type" value="Genomic_DNA"/>
</dbReference>
<reference evidence="2" key="1">
    <citation type="submission" date="2020-11" db="EMBL/GenBank/DDBJ databases">
        <authorList>
            <consortium name="DOE Joint Genome Institute"/>
            <person name="Ahrendt S."/>
            <person name="Riley R."/>
            <person name="Andreopoulos W."/>
            <person name="Labutti K."/>
            <person name="Pangilinan J."/>
            <person name="Ruiz-Duenas F.J."/>
            <person name="Barrasa J.M."/>
            <person name="Sanchez-Garcia M."/>
            <person name="Camarero S."/>
            <person name="Miyauchi S."/>
            <person name="Serrano A."/>
            <person name="Linde D."/>
            <person name="Babiker R."/>
            <person name="Drula E."/>
            <person name="Ayuso-Fernandez I."/>
            <person name="Pacheco R."/>
            <person name="Padilla G."/>
            <person name="Ferreira P."/>
            <person name="Barriuso J."/>
            <person name="Kellner H."/>
            <person name="Castanera R."/>
            <person name="Alfaro M."/>
            <person name="Ramirez L."/>
            <person name="Pisabarro A.G."/>
            <person name="Kuo A."/>
            <person name="Tritt A."/>
            <person name="Lipzen A."/>
            <person name="He G."/>
            <person name="Yan M."/>
            <person name="Ng V."/>
            <person name="Cullen D."/>
            <person name="Martin F."/>
            <person name="Rosso M.-N."/>
            <person name="Henrissat B."/>
            <person name="Hibbett D."/>
            <person name="Martinez A.T."/>
            <person name="Grigoriev I.V."/>
        </authorList>
    </citation>
    <scope>NUCLEOTIDE SEQUENCE</scope>
    <source>
        <strain evidence="2">AH 40177</strain>
    </source>
</reference>
<sequence length="1187" mass="133848">MLSHTAPIAAVSQTSAQPPNSASKPVLQSHNFSKWPEIDLSDPAPLTKFIPLPIQPHASARRRLDVGVPFTSIALLDKGCWDGWPSGQFGIDLTYAEFKTHKGLEVHWVTRGNGGDKKGSVSSTSIEGGLISNKQCLGVISCVNDDCNIILRPKVQSNPRREQLSQFCRCGSVLMHHQCPTKSVLIKWGRIGGDDTTTKFRYLNGVAHNHSRIPQVKHFSASEQRKFEQLVSDHPKLGPAGLVVGPQTVGGYGEGAADIGQAGKNRDFVAYKAREFKAHTLAQNGHWFVDQFTHWQKSHPGLVRTALFYPDVAVVSVQTGWMCKRLLPEALIGDVADDVPNKLVAPVKGLITDAAHGYWSVGRHLLIVTSVFSAALGVWVPGLFTFADGATIQHYRYHFKGVFDSICDQAQQQGLAVRDEMFVMVVDFSDPQMLGFKAAFMDLCLEADFDNRTETELEEAAEKLLRGCEYHFRSGVTDVTRSGGIFRDGDGEQFKKLVLLLCTLKSKEKFQGTVDTILMRWPRIKPWLAWWLQPAHSRMIFASRRHMSAEVVAQIPETSNAEESMHNTIYQVAGGRKFDLILGFNGLLVVEKWFHGRYDHVLAGGKDGYGMPGLEYRQQQYKKHGRTKASCNPGRKKRDLEEGKPPKRLWKRRRREETVKESKVKSEKLAELKEKRKKRPKVNRVSSQESDTSASDLKTETANMGIVVPTEAVTSRPPKKPYPFISPSADYNFDAEFDQISARAYPLLPGIQNRGNSCWIDATLEVLWSAVAYSKAHWHDMQKLIAEERQREPPRHILYLFTYFETRYGWPLSSYSSSSASLNLSQQRNSLRSYLIDQGLVSFTNESAFRDALSWLGNIISPGGSLRSKDYDSSQRYFCAIYYHVDICRPTAEILQSDHILLSRPLHQGAIYSQFDGPAFATYNGKVSEWFKSITNLKTAISANCETPWCWRRADFEDTLETYQHCLGYCTHAKFMIRLPTLLVLEPEYFSESRNLWNFPLELYPLTKAEGKKKGAMYELVGWIFFGHSHFIARFVVPTKGRRSVYDHDGLKHKGYSTLRTGSLETLLAGSEPAEIPAGYLTYAVIYRLRGGLSAQDYFYQQQLEHVRQLLNIDISDPTNPKSTKYHKLSPEERGIWVNPKSTKWIKSSEFAIQLPSETDPVNVGYSVRGIWPPPSSLLAELSCTSY</sequence>
<feature type="region of interest" description="Disordered" evidence="1">
    <location>
        <begin position="619"/>
        <end position="701"/>
    </location>
</feature>
<evidence type="ECO:0000313" key="3">
    <source>
        <dbReference type="Proteomes" id="UP000772434"/>
    </source>
</evidence>
<feature type="compositionally biased region" description="Polar residues" evidence="1">
    <location>
        <begin position="688"/>
        <end position="701"/>
    </location>
</feature>
<comment type="caution">
    <text evidence="2">The sequence shown here is derived from an EMBL/GenBank/DDBJ whole genome shotgun (WGS) entry which is preliminary data.</text>
</comment>
<dbReference type="AlphaFoldDB" id="A0A9P5U051"/>
<proteinExistence type="predicted"/>
<protein>
    <submittedName>
        <fullName evidence="2">Uncharacterized protein</fullName>
    </submittedName>
</protein>
<accession>A0A9P5U051</accession>
<feature type="region of interest" description="Disordered" evidence="1">
    <location>
        <begin position="1"/>
        <end position="27"/>
    </location>
</feature>
<organism evidence="2 3">
    <name type="scientific">Rhodocollybia butyracea</name>
    <dbReference type="NCBI Taxonomy" id="206335"/>
    <lineage>
        <taxon>Eukaryota</taxon>
        <taxon>Fungi</taxon>
        <taxon>Dikarya</taxon>
        <taxon>Basidiomycota</taxon>
        <taxon>Agaricomycotina</taxon>
        <taxon>Agaricomycetes</taxon>
        <taxon>Agaricomycetidae</taxon>
        <taxon>Agaricales</taxon>
        <taxon>Marasmiineae</taxon>
        <taxon>Omphalotaceae</taxon>
        <taxon>Rhodocollybia</taxon>
    </lineage>
</organism>
<dbReference type="OrthoDB" id="3054746at2759"/>
<keyword evidence="3" id="KW-1185">Reference proteome</keyword>
<feature type="compositionally biased region" description="Basic and acidic residues" evidence="1">
    <location>
        <begin position="655"/>
        <end position="674"/>
    </location>
</feature>
<evidence type="ECO:0000313" key="2">
    <source>
        <dbReference type="EMBL" id="KAF9060138.1"/>
    </source>
</evidence>
<gene>
    <name evidence="2" type="ORF">BDP27DRAFT_1430426</name>
</gene>
<name>A0A9P5U051_9AGAR</name>
<feature type="compositionally biased region" description="Polar residues" evidence="1">
    <location>
        <begin position="11"/>
        <end position="27"/>
    </location>
</feature>